<gene>
    <name evidence="3" type="ORF">VM1G_09170</name>
</gene>
<dbReference type="EMBL" id="CM003108">
    <property type="protein sequence ID" value="KUI73800.1"/>
    <property type="molecule type" value="Genomic_DNA"/>
</dbReference>
<dbReference type="PROSITE" id="PS50076">
    <property type="entry name" value="DNAJ_2"/>
    <property type="match status" value="1"/>
</dbReference>
<protein>
    <submittedName>
        <fullName evidence="3">Chaperone protein DnaJ</fullName>
    </submittedName>
</protein>
<dbReference type="SMART" id="SM00271">
    <property type="entry name" value="DnaJ"/>
    <property type="match status" value="1"/>
</dbReference>
<evidence type="ECO:0000313" key="3">
    <source>
        <dbReference type="EMBL" id="KUI73800.1"/>
    </source>
</evidence>
<dbReference type="InterPro" id="IPR036869">
    <property type="entry name" value="J_dom_sf"/>
</dbReference>
<evidence type="ECO:0000313" key="4">
    <source>
        <dbReference type="Proteomes" id="UP000078559"/>
    </source>
</evidence>
<evidence type="ECO:0000259" key="2">
    <source>
        <dbReference type="PROSITE" id="PS50076"/>
    </source>
</evidence>
<dbReference type="InterPro" id="IPR001623">
    <property type="entry name" value="DnaJ_domain"/>
</dbReference>
<reference evidence="3" key="1">
    <citation type="submission" date="2014-12" db="EMBL/GenBank/DDBJ databases">
        <title>Genome Sequence of Valsa Canker Pathogens Uncovers a Specific Adaption of Colonization on Woody Bark.</title>
        <authorList>
            <person name="Yin Z."/>
            <person name="Liu H."/>
            <person name="Gao X."/>
            <person name="Li Z."/>
            <person name="Song N."/>
            <person name="Ke X."/>
            <person name="Dai Q."/>
            <person name="Wu Y."/>
            <person name="Sun Y."/>
            <person name="Xu J.-R."/>
            <person name="Kang Z.K."/>
            <person name="Wang L."/>
            <person name="Huang L."/>
        </authorList>
    </citation>
    <scope>NUCLEOTIDE SEQUENCE [LARGE SCALE GENOMIC DNA]</scope>
    <source>
        <strain evidence="3">03-8</strain>
    </source>
</reference>
<name>A0A194WCE6_CYTMA</name>
<sequence length="164" mass="18115">MQRQQTAYETLGVLPTAPQSMLASAYHDLAKLYHPDKTGSTEDLMFLNSQYNKVKDPLAQQWYDEQLRMQEEPAFFPGPAHGDGGFEKFGTNSAGPYNDEDPTRPSGSNFDPEYQPTYGPFGINPGGSGMKGPGTEEPEPVGVEAKRLRSTPSNRSRCLYQHAP</sequence>
<proteinExistence type="predicted"/>
<feature type="region of interest" description="Disordered" evidence="1">
    <location>
        <begin position="74"/>
        <end position="164"/>
    </location>
</feature>
<dbReference type="Pfam" id="PF00226">
    <property type="entry name" value="DnaJ"/>
    <property type="match status" value="1"/>
</dbReference>
<dbReference type="AlphaFoldDB" id="A0A194WCE6"/>
<dbReference type="SUPFAM" id="SSF46565">
    <property type="entry name" value="Chaperone J-domain"/>
    <property type="match status" value="1"/>
</dbReference>
<dbReference type="Proteomes" id="UP000078559">
    <property type="component" value="Chromosome 11"/>
</dbReference>
<evidence type="ECO:0000256" key="1">
    <source>
        <dbReference type="SAM" id="MobiDB-lite"/>
    </source>
</evidence>
<organism evidence="3 4">
    <name type="scientific">Cytospora mali</name>
    <name type="common">Apple Valsa canker fungus</name>
    <name type="synonym">Valsa mali</name>
    <dbReference type="NCBI Taxonomy" id="578113"/>
    <lineage>
        <taxon>Eukaryota</taxon>
        <taxon>Fungi</taxon>
        <taxon>Dikarya</taxon>
        <taxon>Ascomycota</taxon>
        <taxon>Pezizomycotina</taxon>
        <taxon>Sordariomycetes</taxon>
        <taxon>Sordariomycetidae</taxon>
        <taxon>Diaporthales</taxon>
        <taxon>Cytosporaceae</taxon>
        <taxon>Cytospora</taxon>
    </lineage>
</organism>
<feature type="domain" description="J" evidence="2">
    <location>
        <begin position="6"/>
        <end position="67"/>
    </location>
</feature>
<dbReference type="CDD" id="cd06257">
    <property type="entry name" value="DnaJ"/>
    <property type="match status" value="1"/>
</dbReference>
<accession>A0A194WCE6</accession>
<dbReference type="SMR" id="A0A194WCE6"/>
<dbReference type="Gene3D" id="1.10.287.110">
    <property type="entry name" value="DnaJ domain"/>
    <property type="match status" value="1"/>
</dbReference>
<keyword evidence="4" id="KW-1185">Reference proteome</keyword>